<evidence type="ECO:0000313" key="2">
    <source>
        <dbReference type="Proteomes" id="UP000014500"/>
    </source>
</evidence>
<reference evidence="1" key="2">
    <citation type="submission" date="2015-02" db="UniProtKB">
        <authorList>
            <consortium name="EnsemblMetazoa"/>
        </authorList>
    </citation>
    <scope>IDENTIFICATION</scope>
</reference>
<dbReference type="HOGENOM" id="CLU_031678_0_0_1"/>
<keyword evidence="2" id="KW-1185">Reference proteome</keyword>
<dbReference type="PhylomeDB" id="T1ILW5"/>
<reference evidence="2" key="1">
    <citation type="submission" date="2011-05" db="EMBL/GenBank/DDBJ databases">
        <authorList>
            <person name="Richards S.R."/>
            <person name="Qu J."/>
            <person name="Jiang H."/>
            <person name="Jhangiani S.N."/>
            <person name="Agravi P."/>
            <person name="Goodspeed R."/>
            <person name="Gross S."/>
            <person name="Mandapat C."/>
            <person name="Jackson L."/>
            <person name="Mathew T."/>
            <person name="Pu L."/>
            <person name="Thornton R."/>
            <person name="Saada N."/>
            <person name="Wilczek-Boney K.B."/>
            <person name="Lee S."/>
            <person name="Kovar C."/>
            <person name="Wu Y."/>
            <person name="Scherer S.E."/>
            <person name="Worley K.C."/>
            <person name="Muzny D.M."/>
            <person name="Gibbs R."/>
        </authorList>
    </citation>
    <scope>NUCLEOTIDE SEQUENCE</scope>
    <source>
        <strain evidence="2">Brora</strain>
    </source>
</reference>
<dbReference type="STRING" id="126957.T1ILW5"/>
<dbReference type="Proteomes" id="UP000014500">
    <property type="component" value="Unassembled WGS sequence"/>
</dbReference>
<dbReference type="OMA" id="WIRNDVA"/>
<name>T1ILW5_STRMM</name>
<accession>T1ILW5</accession>
<dbReference type="PANTHER" id="PTHR47331:SF8">
    <property type="match status" value="1"/>
</dbReference>
<dbReference type="eggNOG" id="KOG0017">
    <property type="taxonomic scope" value="Eukaryota"/>
</dbReference>
<dbReference type="EMBL" id="JH430903">
    <property type="status" value="NOT_ANNOTATED_CDS"/>
    <property type="molecule type" value="Genomic_DNA"/>
</dbReference>
<dbReference type="AlphaFoldDB" id="T1ILW5"/>
<dbReference type="PANTHER" id="PTHR47331">
    <property type="entry name" value="PHD-TYPE DOMAIN-CONTAINING PROTEIN"/>
    <property type="match status" value="1"/>
</dbReference>
<organism evidence="1 2">
    <name type="scientific">Strigamia maritima</name>
    <name type="common">European centipede</name>
    <name type="synonym">Geophilus maritimus</name>
    <dbReference type="NCBI Taxonomy" id="126957"/>
    <lineage>
        <taxon>Eukaryota</taxon>
        <taxon>Metazoa</taxon>
        <taxon>Ecdysozoa</taxon>
        <taxon>Arthropoda</taxon>
        <taxon>Myriapoda</taxon>
        <taxon>Chilopoda</taxon>
        <taxon>Pleurostigmophora</taxon>
        <taxon>Geophilomorpha</taxon>
        <taxon>Linotaeniidae</taxon>
        <taxon>Strigamia</taxon>
    </lineage>
</organism>
<protein>
    <submittedName>
        <fullName evidence="1">Uncharacterized protein</fullName>
    </submittedName>
</protein>
<sequence>MSQIYKLQFQRWVNTLTSQPVNLEIYSDASNQAYGCAIYVVSPTGKRSLLISKCTIAPIKVLTLPKLELTAALLGACLARYVESSLPYEYKLGTCKFFSDSQVTLAWILSSKNTWKPYVTNRVFEIRSLTSTEQWFYIPTAKNPADLLTRFERSSELLTNTLWSEGPGNTQEIQYKEDQLPDPEEERKSQKNVVGMITEAMGFESEIERFSDFRRMLRVFTWVRRWKTKRKEEIALCELNETEHCLILQSQHHWFAMEFKSLLKDEAIPKTSKIAKYRPFQDDQGLLRLGGRLDHALMTPQEKHPIFCIIQVNSRS</sequence>
<evidence type="ECO:0000313" key="1">
    <source>
        <dbReference type="EnsemblMetazoa" id="SMAR001956-PA"/>
    </source>
</evidence>
<dbReference type="InterPro" id="IPR008042">
    <property type="entry name" value="Retrotrans_Pao"/>
</dbReference>
<dbReference type="EnsemblMetazoa" id="SMAR001956-RA">
    <property type="protein sequence ID" value="SMAR001956-PA"/>
    <property type="gene ID" value="SMAR001956"/>
</dbReference>
<dbReference type="Pfam" id="PF05380">
    <property type="entry name" value="Peptidase_A17"/>
    <property type="match status" value="1"/>
</dbReference>
<proteinExistence type="predicted"/>